<dbReference type="GO" id="GO:0016491">
    <property type="term" value="F:oxidoreductase activity"/>
    <property type="evidence" value="ECO:0007669"/>
    <property type="project" value="UniProtKB-KW"/>
</dbReference>
<dbReference type="SUPFAM" id="SSF51735">
    <property type="entry name" value="NAD(P)-binding Rossmann-fold domains"/>
    <property type="match status" value="1"/>
</dbReference>
<accession>A0A6G1GR36</accession>
<keyword evidence="2" id="KW-0560">Oxidoreductase</keyword>
<dbReference type="InterPro" id="IPR036291">
    <property type="entry name" value="NAD(P)-bd_dom_sf"/>
</dbReference>
<evidence type="ECO:0000256" key="1">
    <source>
        <dbReference type="ARBA" id="ARBA00006484"/>
    </source>
</evidence>
<dbReference type="InterPro" id="IPR002347">
    <property type="entry name" value="SDR_fam"/>
</dbReference>
<dbReference type="Gene3D" id="3.40.50.720">
    <property type="entry name" value="NAD(P)-binding Rossmann-like Domain"/>
    <property type="match status" value="1"/>
</dbReference>
<dbReference type="InterPro" id="IPR051019">
    <property type="entry name" value="VLCFA-Steroid_DH"/>
</dbReference>
<dbReference type="PANTHER" id="PTHR43899">
    <property type="entry name" value="RH59310P"/>
    <property type="match status" value="1"/>
</dbReference>
<dbReference type="EMBL" id="ML977176">
    <property type="protein sequence ID" value="KAF1983274.1"/>
    <property type="molecule type" value="Genomic_DNA"/>
</dbReference>
<dbReference type="PIRSF" id="PIRSF000126">
    <property type="entry name" value="11-beta-HSD1"/>
    <property type="match status" value="1"/>
</dbReference>
<gene>
    <name evidence="3" type="ORF">K402DRAFT_396755</name>
</gene>
<name>A0A6G1GR36_9PEZI</name>
<proteinExistence type="inferred from homology"/>
<dbReference type="Proteomes" id="UP000800041">
    <property type="component" value="Unassembled WGS sequence"/>
</dbReference>
<evidence type="ECO:0000313" key="3">
    <source>
        <dbReference type="EMBL" id="KAF1983274.1"/>
    </source>
</evidence>
<comment type="similarity">
    <text evidence="1">Belongs to the short-chain dehydrogenases/reductases (SDR) family.</text>
</comment>
<organism evidence="3 4">
    <name type="scientific">Aulographum hederae CBS 113979</name>
    <dbReference type="NCBI Taxonomy" id="1176131"/>
    <lineage>
        <taxon>Eukaryota</taxon>
        <taxon>Fungi</taxon>
        <taxon>Dikarya</taxon>
        <taxon>Ascomycota</taxon>
        <taxon>Pezizomycotina</taxon>
        <taxon>Dothideomycetes</taxon>
        <taxon>Pleosporomycetidae</taxon>
        <taxon>Aulographales</taxon>
        <taxon>Aulographaceae</taxon>
    </lineage>
</organism>
<reference evidence="3" key="1">
    <citation type="journal article" date="2020" name="Stud. Mycol.">
        <title>101 Dothideomycetes genomes: a test case for predicting lifestyles and emergence of pathogens.</title>
        <authorList>
            <person name="Haridas S."/>
            <person name="Albert R."/>
            <person name="Binder M."/>
            <person name="Bloem J."/>
            <person name="Labutti K."/>
            <person name="Salamov A."/>
            <person name="Andreopoulos B."/>
            <person name="Baker S."/>
            <person name="Barry K."/>
            <person name="Bills G."/>
            <person name="Bluhm B."/>
            <person name="Cannon C."/>
            <person name="Castanera R."/>
            <person name="Culley D."/>
            <person name="Daum C."/>
            <person name="Ezra D."/>
            <person name="Gonzalez J."/>
            <person name="Henrissat B."/>
            <person name="Kuo A."/>
            <person name="Liang C."/>
            <person name="Lipzen A."/>
            <person name="Lutzoni F."/>
            <person name="Magnuson J."/>
            <person name="Mondo S."/>
            <person name="Nolan M."/>
            <person name="Ohm R."/>
            <person name="Pangilinan J."/>
            <person name="Park H.-J."/>
            <person name="Ramirez L."/>
            <person name="Alfaro M."/>
            <person name="Sun H."/>
            <person name="Tritt A."/>
            <person name="Yoshinaga Y."/>
            <person name="Zwiers L.-H."/>
            <person name="Turgeon B."/>
            <person name="Goodwin S."/>
            <person name="Spatafora J."/>
            <person name="Crous P."/>
            <person name="Grigoriev I."/>
        </authorList>
    </citation>
    <scope>NUCLEOTIDE SEQUENCE</scope>
    <source>
        <strain evidence="3">CBS 113979</strain>
    </source>
</reference>
<dbReference type="GO" id="GO:0005783">
    <property type="term" value="C:endoplasmic reticulum"/>
    <property type="evidence" value="ECO:0007669"/>
    <property type="project" value="TreeGrafter"/>
</dbReference>
<protein>
    <submittedName>
        <fullName evidence="3">NAD(P)-binding protein</fullName>
    </submittedName>
</protein>
<dbReference type="OrthoDB" id="47007at2759"/>
<sequence length="325" mass="35289">MSSLLQKFLLGLGATTLLYNLALLLRFVRLHSRPSSLPRYLSQSPATWALVTGASDGIGAGFAHELLVSGFNVILHGRNPTKLATLRDQLAAQYPSREIDTVVGDGTKVAEAIENVENFIKEKGYVITILINNLGGVVGLGPTHFPIVGEMDGDHLDRILDLNARFMMQMCRAVMPLMGKSSKGDASTNPLPSLIINIGSVLGVAALPFLTAYAGCKALTLTWSRALAAEQKQLGRDVEVLGIIVGNVQSAMNTSDVTFWTPSSRQMARAALNKIGCGQKVVVGYWPHAVQMLPVMTMPEWLKDRILGKTMKDSYEEEQKKLKAQ</sequence>
<dbReference type="PRINTS" id="PR00081">
    <property type="entry name" value="GDHRDH"/>
</dbReference>
<evidence type="ECO:0000313" key="4">
    <source>
        <dbReference type="Proteomes" id="UP000800041"/>
    </source>
</evidence>
<evidence type="ECO:0000256" key="2">
    <source>
        <dbReference type="ARBA" id="ARBA00023002"/>
    </source>
</evidence>
<dbReference type="PANTHER" id="PTHR43899:SF13">
    <property type="entry name" value="RH59310P"/>
    <property type="match status" value="1"/>
</dbReference>
<keyword evidence="4" id="KW-1185">Reference proteome</keyword>
<dbReference type="Pfam" id="PF00106">
    <property type="entry name" value="adh_short"/>
    <property type="match status" value="1"/>
</dbReference>
<dbReference type="AlphaFoldDB" id="A0A6G1GR36"/>